<reference evidence="2" key="2">
    <citation type="journal article" date="2015" name="Data Brief">
        <title>Shoot transcriptome of the giant reed, Arundo donax.</title>
        <authorList>
            <person name="Barrero R.A."/>
            <person name="Guerrero F.D."/>
            <person name="Moolhuijzen P."/>
            <person name="Goolsby J.A."/>
            <person name="Tidwell J."/>
            <person name="Bellgard S.E."/>
            <person name="Bellgard M.I."/>
        </authorList>
    </citation>
    <scope>NUCLEOTIDE SEQUENCE</scope>
    <source>
        <tissue evidence="2">Shoot tissue taken approximately 20 cm above the soil surface</tissue>
    </source>
</reference>
<protein>
    <submittedName>
        <fullName evidence="2">Uncharacterized protein</fullName>
    </submittedName>
</protein>
<organism evidence="2">
    <name type="scientific">Arundo donax</name>
    <name type="common">Giant reed</name>
    <name type="synonym">Donax arundinaceus</name>
    <dbReference type="NCBI Taxonomy" id="35708"/>
    <lineage>
        <taxon>Eukaryota</taxon>
        <taxon>Viridiplantae</taxon>
        <taxon>Streptophyta</taxon>
        <taxon>Embryophyta</taxon>
        <taxon>Tracheophyta</taxon>
        <taxon>Spermatophyta</taxon>
        <taxon>Magnoliopsida</taxon>
        <taxon>Liliopsida</taxon>
        <taxon>Poales</taxon>
        <taxon>Poaceae</taxon>
        <taxon>PACMAD clade</taxon>
        <taxon>Arundinoideae</taxon>
        <taxon>Arundineae</taxon>
        <taxon>Arundo</taxon>
    </lineage>
</organism>
<evidence type="ECO:0000313" key="2">
    <source>
        <dbReference type="EMBL" id="JAD30096.1"/>
    </source>
</evidence>
<accession>A0A0A8YU44</accession>
<evidence type="ECO:0000256" key="1">
    <source>
        <dbReference type="SAM" id="MobiDB-lite"/>
    </source>
</evidence>
<feature type="region of interest" description="Disordered" evidence="1">
    <location>
        <begin position="42"/>
        <end position="94"/>
    </location>
</feature>
<name>A0A0A8YU44_ARUDO</name>
<reference evidence="2" key="1">
    <citation type="submission" date="2014-09" db="EMBL/GenBank/DDBJ databases">
        <authorList>
            <person name="Magalhaes I.L.F."/>
            <person name="Oliveira U."/>
            <person name="Santos F.R."/>
            <person name="Vidigal T.H.D.A."/>
            <person name="Brescovit A.D."/>
            <person name="Santos A.J."/>
        </authorList>
    </citation>
    <scope>NUCLEOTIDE SEQUENCE</scope>
    <source>
        <tissue evidence="2">Shoot tissue taken approximately 20 cm above the soil surface</tissue>
    </source>
</reference>
<proteinExistence type="predicted"/>
<sequence>MDYSQYQREWASSCFARRRQELGVWFLGYAWRSVMRAGSRCDGDLSSARRPSTSRSYVDGGQTPLGRRRPPGSWLDGATANGEEVGEDLGADSLGSRATCSAPGRWRRRFARLQEGWRRGLYQGASAADSGATTILPPPSSR</sequence>
<dbReference type="EMBL" id="GBRH01267799">
    <property type="protein sequence ID" value="JAD30096.1"/>
    <property type="molecule type" value="Transcribed_RNA"/>
</dbReference>
<dbReference type="AlphaFoldDB" id="A0A0A8YU44"/>